<evidence type="ECO:0000256" key="1">
    <source>
        <dbReference type="SAM" id="MobiDB-lite"/>
    </source>
</evidence>
<evidence type="ECO:0000313" key="4">
    <source>
        <dbReference type="Proteomes" id="UP001627154"/>
    </source>
</evidence>
<gene>
    <name evidence="3" type="ORF">TKK_002836</name>
</gene>
<dbReference type="Proteomes" id="UP001627154">
    <property type="component" value="Unassembled WGS sequence"/>
</dbReference>
<organism evidence="3 4">
    <name type="scientific">Trichogramma kaykai</name>
    <dbReference type="NCBI Taxonomy" id="54128"/>
    <lineage>
        <taxon>Eukaryota</taxon>
        <taxon>Metazoa</taxon>
        <taxon>Ecdysozoa</taxon>
        <taxon>Arthropoda</taxon>
        <taxon>Hexapoda</taxon>
        <taxon>Insecta</taxon>
        <taxon>Pterygota</taxon>
        <taxon>Neoptera</taxon>
        <taxon>Endopterygota</taxon>
        <taxon>Hymenoptera</taxon>
        <taxon>Apocrita</taxon>
        <taxon>Proctotrupomorpha</taxon>
        <taxon>Chalcidoidea</taxon>
        <taxon>Trichogrammatidae</taxon>
        <taxon>Trichogramma</taxon>
    </lineage>
</organism>
<dbReference type="AlphaFoldDB" id="A0ABD2XGD1"/>
<dbReference type="InterPro" id="IPR012337">
    <property type="entry name" value="RNaseH-like_sf"/>
</dbReference>
<dbReference type="Gene3D" id="3.30.420.10">
    <property type="entry name" value="Ribonuclease H-like superfamily/Ribonuclease H"/>
    <property type="match status" value="1"/>
</dbReference>
<feature type="domain" description="Integrase catalytic" evidence="2">
    <location>
        <begin position="1"/>
        <end position="131"/>
    </location>
</feature>
<dbReference type="SUPFAM" id="SSF53098">
    <property type="entry name" value="Ribonuclease H-like"/>
    <property type="match status" value="1"/>
</dbReference>
<dbReference type="PROSITE" id="PS50994">
    <property type="entry name" value="INTEGRASE"/>
    <property type="match status" value="1"/>
</dbReference>
<dbReference type="Pfam" id="PF00665">
    <property type="entry name" value="rve"/>
    <property type="match status" value="1"/>
</dbReference>
<keyword evidence="4" id="KW-1185">Reference proteome</keyword>
<comment type="caution">
    <text evidence="3">The sequence shown here is derived from an EMBL/GenBank/DDBJ whole genome shotgun (WGS) entry which is preliminary data.</text>
</comment>
<protein>
    <recommendedName>
        <fullName evidence="2">Integrase catalytic domain-containing protein</fullName>
    </recommendedName>
</protein>
<feature type="region of interest" description="Disordered" evidence="1">
    <location>
        <begin position="132"/>
        <end position="159"/>
    </location>
</feature>
<dbReference type="InterPro" id="IPR036397">
    <property type="entry name" value="RNaseH_sf"/>
</dbReference>
<dbReference type="InterPro" id="IPR001584">
    <property type="entry name" value="Integrase_cat-core"/>
</dbReference>
<reference evidence="3 4" key="1">
    <citation type="journal article" date="2024" name="bioRxiv">
        <title>A reference genome for Trichogramma kaykai: A tiny desert-dwelling parasitoid wasp with competing sex-ratio distorters.</title>
        <authorList>
            <person name="Culotta J."/>
            <person name="Lindsey A.R."/>
        </authorList>
    </citation>
    <scope>NUCLEOTIDE SEQUENCE [LARGE SCALE GENOMIC DNA]</scope>
    <source>
        <strain evidence="3 4">KSX58</strain>
    </source>
</reference>
<name>A0ABD2XGD1_9HYME</name>
<dbReference type="PANTHER" id="PTHR38681">
    <property type="entry name" value="RETROVIRUS-RELATED POL POLYPROTEIN FROM TRANSPOSON 412-LIKE PROTEIN-RELATED"/>
    <property type="match status" value="1"/>
</dbReference>
<accession>A0ABD2XGD1</accession>
<evidence type="ECO:0000313" key="3">
    <source>
        <dbReference type="EMBL" id="KAL3404340.1"/>
    </source>
</evidence>
<evidence type="ECO:0000259" key="2">
    <source>
        <dbReference type="PROSITE" id="PS50994"/>
    </source>
</evidence>
<proteinExistence type="predicted"/>
<sequence length="618" mass="70071">MDRYTRWLEAVPLTDTKAPTVVREFHRCWVARFGAPLTLTSNQGKQFESHVFAELLRVFGIKRQRTTAYNPSPTGLIERWHRSLKAALMCHVNAANWLELLPSVLLGLRTRLLSGVHGEICTPLNAMHTSTRKCDAPSTHKRATLHQRNRVAKTRAKELHEEEVGADMEAYMALFDAIRVQRESARDPAWASDLTNTKICLIEYQSELTDIIDARLRRINRKILHDGINVAASFVDFRLPFLFHNGEPVKILKLYNIQCHMRSDRILQMLRDAGIHTCSLTAVKSAAHSTTAKVACPTLALSCRLQLIAILKKVAWTKYSASLQDDDKFIAVQPILKPILPSAIIPSIAQATQVLDADPLLVKLAENYDLAEYLSRFLSCEDIANAWLLCRNKNLVTLLMKRRVDASRSGFIGQNTRQMVKDYIVRYQPKEIIFSDRGLIREASAAIKTLNAPSNVLPYQLKRMDLSDLMLNSQLIDLVARTFVIDELIVGKSSHELRAAFSRIRTRQLRVFGNRHLQGDFLRESVARVESLTLCDCGEVACRPIIDFLRDNLIIKQVKLNKCSFLVNSQPEAMLLLLEAIVSDNAYVESLAISYDQRVDERPFDETYPVTKTSVKDP</sequence>
<feature type="compositionally biased region" description="Basic residues" evidence="1">
    <location>
        <begin position="139"/>
        <end position="154"/>
    </location>
</feature>
<dbReference type="PANTHER" id="PTHR38681:SF1">
    <property type="entry name" value="RETROVIRUS-RELATED POL POLYPROTEIN FROM TRANSPOSON 412-LIKE PROTEIN"/>
    <property type="match status" value="1"/>
</dbReference>
<dbReference type="EMBL" id="JBJJXI010000025">
    <property type="protein sequence ID" value="KAL3404340.1"/>
    <property type="molecule type" value="Genomic_DNA"/>
</dbReference>